<name>A0ABX2IT93_9RHOB</name>
<dbReference type="PANTHER" id="PTHR36178">
    <property type="entry name" value="SLR0625 PROTEIN"/>
    <property type="match status" value="1"/>
</dbReference>
<dbReference type="RefSeq" id="WP_174138691.1">
    <property type="nucleotide sequence ID" value="NZ_JABUFE010000007.1"/>
</dbReference>
<evidence type="ECO:0000256" key="2">
    <source>
        <dbReference type="NCBIfam" id="TIGR00210"/>
    </source>
</evidence>
<gene>
    <name evidence="1 3" type="primary">gltS</name>
    <name evidence="3" type="ORF">HRQ87_12120</name>
</gene>
<feature type="transmembrane region" description="Helical" evidence="1">
    <location>
        <begin position="342"/>
        <end position="362"/>
    </location>
</feature>
<sequence length="401" mass="42636">MTEIVVPAFISVTLGFVVFFLGAFLTRKVSFLGDYNIPEPVSGGLVVALLTWSFFALTGTQIAFDLEVRDYLLVVFFATIGLNAKIADLFRGGRLLVLLLALTLGFMVLQNVVGLAVTFFGLPSATSVLVGSASLIGGHGTAIAWGPQIEALSGFDAAPEMGVAAATLGLILAAVLGGPIAKRLIDRNGLQSDQDEAPIVGLEFDDEENPEDLINHVSLMRGMLAVHVAMLIGYFLHLAILEVGMKLPLFVPCLLVGIAMSNTIPYLLPRITWPARTKSLAVISDYCLSVFLAMSLMSLQLWTLTDLGGPILIVLGLQAVMTVAFIMLVFFRVMGRSYQGAVLSAGFAGFTLGATPTAIANMSSVTKRYGPAPLAFIILPLVSAFFVDLANAVIIQFFVGL</sequence>
<keyword evidence="1" id="KW-1133">Transmembrane helix</keyword>
<comment type="similarity">
    <text evidence="1">Belongs to the glutamate:Na(+) symporter (ESS) (TC 2.A.27) family.</text>
</comment>
<keyword evidence="1" id="KW-0406">Ion transport</keyword>
<keyword evidence="1" id="KW-0812">Transmembrane</keyword>
<dbReference type="NCBIfam" id="TIGR00210">
    <property type="entry name" value="gltS"/>
    <property type="match status" value="1"/>
</dbReference>
<feature type="transmembrane region" description="Helical" evidence="1">
    <location>
        <begin position="308"/>
        <end position="330"/>
    </location>
</feature>
<dbReference type="Proteomes" id="UP000777935">
    <property type="component" value="Unassembled WGS sequence"/>
</dbReference>
<keyword evidence="1" id="KW-0739">Sodium transport</keyword>
<feature type="transmembrane region" description="Helical" evidence="1">
    <location>
        <begin position="70"/>
        <end position="90"/>
    </location>
</feature>
<comment type="subcellular location">
    <subcellularLocation>
        <location evidence="1">Cell inner membrane</location>
        <topology evidence="1">Multi-pass membrane protein</topology>
    </subcellularLocation>
</comment>
<keyword evidence="1" id="KW-0029">Amino-acid transport</keyword>
<feature type="transmembrane region" description="Helical" evidence="1">
    <location>
        <begin position="280"/>
        <end position="302"/>
    </location>
</feature>
<evidence type="ECO:0000313" key="4">
    <source>
        <dbReference type="Proteomes" id="UP000777935"/>
    </source>
</evidence>
<feature type="transmembrane region" description="Helical" evidence="1">
    <location>
        <begin position="97"/>
        <end position="122"/>
    </location>
</feature>
<keyword evidence="1" id="KW-0997">Cell inner membrane</keyword>
<feature type="transmembrane region" description="Helical" evidence="1">
    <location>
        <begin position="247"/>
        <end position="268"/>
    </location>
</feature>
<keyword evidence="1" id="KW-1003">Cell membrane</keyword>
<keyword evidence="1" id="KW-0769">Symport</keyword>
<dbReference type="HAMAP" id="MF_02062">
    <property type="entry name" value="GltS"/>
    <property type="match status" value="1"/>
</dbReference>
<reference evidence="3 4" key="1">
    <citation type="submission" date="2020-06" db="EMBL/GenBank/DDBJ databases">
        <title>Sulfitobacter algicola sp. nov., isolated from green algae.</title>
        <authorList>
            <person name="Wang C."/>
        </authorList>
    </citation>
    <scope>NUCLEOTIDE SEQUENCE [LARGE SCALE GENOMIC DNA]</scope>
    <source>
        <strain evidence="3 4">1151</strain>
    </source>
</reference>
<keyword evidence="1" id="KW-0915">Sodium</keyword>
<evidence type="ECO:0000256" key="1">
    <source>
        <dbReference type="HAMAP-Rule" id="MF_02062"/>
    </source>
</evidence>
<keyword evidence="1" id="KW-0472">Membrane</keyword>
<feature type="transmembrane region" description="Helical" evidence="1">
    <location>
        <begin position="45"/>
        <end position="64"/>
    </location>
</feature>
<dbReference type="PANTHER" id="PTHR36178:SF1">
    <property type="entry name" value="SODIUM_GLUTAMATE SYMPORTER"/>
    <property type="match status" value="1"/>
</dbReference>
<organism evidence="3 4">
    <name type="scientific">Parasulfitobacter algicola</name>
    <dbReference type="NCBI Taxonomy" id="2614809"/>
    <lineage>
        <taxon>Bacteria</taxon>
        <taxon>Pseudomonadati</taxon>
        <taxon>Pseudomonadota</taxon>
        <taxon>Alphaproteobacteria</taxon>
        <taxon>Rhodobacterales</taxon>
        <taxon>Roseobacteraceae</taxon>
        <taxon>Parasulfitobacter</taxon>
    </lineage>
</organism>
<feature type="transmembrane region" description="Helical" evidence="1">
    <location>
        <begin position="374"/>
        <end position="399"/>
    </location>
</feature>
<feature type="transmembrane region" description="Helical" evidence="1">
    <location>
        <begin position="223"/>
        <end position="241"/>
    </location>
</feature>
<evidence type="ECO:0000313" key="3">
    <source>
        <dbReference type="EMBL" id="NSX55550.1"/>
    </source>
</evidence>
<keyword evidence="4" id="KW-1185">Reference proteome</keyword>
<feature type="transmembrane region" description="Helical" evidence="1">
    <location>
        <begin position="6"/>
        <end position="25"/>
    </location>
</feature>
<dbReference type="Pfam" id="PF03616">
    <property type="entry name" value="Glt_symporter"/>
    <property type="match status" value="1"/>
</dbReference>
<proteinExistence type="inferred from homology"/>
<dbReference type="EMBL" id="JABUFE010000007">
    <property type="protein sequence ID" value="NSX55550.1"/>
    <property type="molecule type" value="Genomic_DNA"/>
</dbReference>
<accession>A0ABX2IT93</accession>
<dbReference type="InterPro" id="IPR004445">
    <property type="entry name" value="GltS"/>
</dbReference>
<feature type="transmembrane region" description="Helical" evidence="1">
    <location>
        <begin position="161"/>
        <end position="181"/>
    </location>
</feature>
<protein>
    <recommendedName>
        <fullName evidence="1 2">Sodium/glutamate symporter</fullName>
    </recommendedName>
</protein>
<comment type="caution">
    <text evidence="3">The sequence shown here is derived from an EMBL/GenBank/DDBJ whole genome shotgun (WGS) entry which is preliminary data.</text>
</comment>
<keyword evidence="1" id="KW-0813">Transport</keyword>
<comment type="function">
    <text evidence="1">Catalyzes the sodium-dependent transport of glutamate.</text>
</comment>